<evidence type="ECO:0000313" key="5">
    <source>
        <dbReference type="EMBL" id="MBE9193650.1"/>
    </source>
</evidence>
<feature type="domain" description="HTH araC/xylS-type" evidence="4">
    <location>
        <begin position="222"/>
        <end position="320"/>
    </location>
</feature>
<proteinExistence type="predicted"/>
<dbReference type="InterPro" id="IPR020449">
    <property type="entry name" value="Tscrpt_reg_AraC-type_HTH"/>
</dbReference>
<dbReference type="InterPro" id="IPR009057">
    <property type="entry name" value="Homeodomain-like_sf"/>
</dbReference>
<dbReference type="Pfam" id="PF12833">
    <property type="entry name" value="HTH_18"/>
    <property type="match status" value="1"/>
</dbReference>
<dbReference type="SMART" id="SM00342">
    <property type="entry name" value="HTH_ARAC"/>
    <property type="match status" value="1"/>
</dbReference>
<keyword evidence="1" id="KW-0805">Transcription regulation</keyword>
<sequence length="326" mass="37538">MTITFTDDDYTKLLENERKSKCNVYSESEYLYEIPKQLGQGYYRQIEVYPNLWLSIDDQQFYHDVIIKTPDNNHPLQVGVLIFGLVREENSFISGGGVQRKFEVFFRQFQRTVGIEIEMPPELLATFFPGEDGKMLPQLKFLAKENDWQAAIFRKANAATQSVAQQIINCPYQGINKRMYLQGKVIELMALQLMPFLENCVQDAAKTQLSPRLKKETIAKIHYAREILLLRLENPPLLSELAQRVGISESSLQRGFQILFGTTVFGYLTNQRMEHAQQLLRERNLTVAEVANIVGYAHLGHFAAAFKRRFGITPRECFSGKKRVSL</sequence>
<dbReference type="PANTHER" id="PTHR47893">
    <property type="entry name" value="REGULATORY PROTEIN PCHR"/>
    <property type="match status" value="1"/>
</dbReference>
<keyword evidence="6" id="KW-1185">Reference proteome</keyword>
<dbReference type="InterPro" id="IPR053142">
    <property type="entry name" value="PchR_regulatory_protein"/>
</dbReference>
<dbReference type="Proteomes" id="UP000651156">
    <property type="component" value="Unassembled WGS sequence"/>
</dbReference>
<dbReference type="PROSITE" id="PS00041">
    <property type="entry name" value="HTH_ARAC_FAMILY_1"/>
    <property type="match status" value="1"/>
</dbReference>
<evidence type="ECO:0000313" key="6">
    <source>
        <dbReference type="Proteomes" id="UP000651156"/>
    </source>
</evidence>
<dbReference type="InterPro" id="IPR018060">
    <property type="entry name" value="HTH_AraC"/>
</dbReference>
<evidence type="ECO:0000256" key="3">
    <source>
        <dbReference type="ARBA" id="ARBA00023163"/>
    </source>
</evidence>
<evidence type="ECO:0000256" key="2">
    <source>
        <dbReference type="ARBA" id="ARBA00023125"/>
    </source>
</evidence>
<evidence type="ECO:0000259" key="4">
    <source>
        <dbReference type="PROSITE" id="PS01124"/>
    </source>
</evidence>
<evidence type="ECO:0000256" key="1">
    <source>
        <dbReference type="ARBA" id="ARBA00023015"/>
    </source>
</evidence>
<keyword evidence="3" id="KW-0804">Transcription</keyword>
<accession>A0ABR9UZA8</accession>
<dbReference type="InterPro" id="IPR018062">
    <property type="entry name" value="HTH_AraC-typ_CS"/>
</dbReference>
<dbReference type="PANTHER" id="PTHR47893:SF1">
    <property type="entry name" value="REGULATORY PROTEIN PCHR"/>
    <property type="match status" value="1"/>
</dbReference>
<name>A0ABR9UZA8_9CHRO</name>
<gene>
    <name evidence="5" type="ORF">IQ230_25705</name>
</gene>
<dbReference type="PRINTS" id="PR00032">
    <property type="entry name" value="HTHARAC"/>
</dbReference>
<dbReference type="PROSITE" id="PS01124">
    <property type="entry name" value="HTH_ARAC_FAMILY_2"/>
    <property type="match status" value="1"/>
</dbReference>
<organism evidence="5 6">
    <name type="scientific">Gloeocapsopsis crepidinum LEGE 06123</name>
    <dbReference type="NCBI Taxonomy" id="588587"/>
    <lineage>
        <taxon>Bacteria</taxon>
        <taxon>Bacillati</taxon>
        <taxon>Cyanobacteriota</taxon>
        <taxon>Cyanophyceae</taxon>
        <taxon>Oscillatoriophycideae</taxon>
        <taxon>Chroococcales</taxon>
        <taxon>Chroococcaceae</taxon>
        <taxon>Gloeocapsopsis</taxon>
    </lineage>
</organism>
<dbReference type="EMBL" id="JADEWN010000117">
    <property type="protein sequence ID" value="MBE9193650.1"/>
    <property type="molecule type" value="Genomic_DNA"/>
</dbReference>
<comment type="caution">
    <text evidence="5">The sequence shown here is derived from an EMBL/GenBank/DDBJ whole genome shotgun (WGS) entry which is preliminary data.</text>
</comment>
<reference evidence="5 6" key="1">
    <citation type="submission" date="2020-10" db="EMBL/GenBank/DDBJ databases">
        <authorList>
            <person name="Castelo-Branco R."/>
            <person name="Eusebio N."/>
            <person name="Adriana R."/>
            <person name="Vieira A."/>
            <person name="Brugerolle De Fraissinette N."/>
            <person name="Rezende De Castro R."/>
            <person name="Schneider M.P."/>
            <person name="Vasconcelos V."/>
            <person name="Leao P.N."/>
        </authorList>
    </citation>
    <scope>NUCLEOTIDE SEQUENCE [LARGE SCALE GENOMIC DNA]</scope>
    <source>
        <strain evidence="5 6">LEGE 06123</strain>
    </source>
</reference>
<dbReference type="Gene3D" id="1.10.10.60">
    <property type="entry name" value="Homeodomain-like"/>
    <property type="match status" value="2"/>
</dbReference>
<protein>
    <submittedName>
        <fullName evidence="5">Helix-turn-helix transcriptional regulator</fullName>
    </submittedName>
</protein>
<keyword evidence="2" id="KW-0238">DNA-binding</keyword>
<dbReference type="SUPFAM" id="SSF46689">
    <property type="entry name" value="Homeodomain-like"/>
    <property type="match status" value="2"/>
</dbReference>